<reference evidence="2 4" key="1">
    <citation type="submission" date="2016-05" db="EMBL/GenBank/DDBJ databases">
        <title>Microbial solvent formation.</title>
        <authorList>
            <person name="Poehlein A."/>
            <person name="Montoya Solano J.D."/>
            <person name="Flitsch S."/>
            <person name="Krabben P."/>
            <person name="Duerre P."/>
            <person name="Daniel R."/>
        </authorList>
    </citation>
    <scope>NUCLEOTIDE SEQUENCE [LARGE SCALE GENOMIC DNA]</scope>
    <source>
        <strain evidence="2 4">L1-8</strain>
    </source>
</reference>
<dbReference type="STRING" id="169679.CSACC_19020"/>
<evidence type="ECO:0000313" key="3">
    <source>
        <dbReference type="EMBL" id="OOM14471.1"/>
    </source>
</evidence>
<dbReference type="InterPro" id="IPR039143">
    <property type="entry name" value="GNPNAT1-like"/>
</dbReference>
<name>A0A1S8MNY8_CLOSA</name>
<dbReference type="InterPro" id="IPR000182">
    <property type="entry name" value="GNAT_dom"/>
</dbReference>
<dbReference type="EMBL" id="LZYZ01000002">
    <property type="protein sequence ID" value="OOM14471.1"/>
    <property type="molecule type" value="Genomic_DNA"/>
</dbReference>
<dbReference type="Gene3D" id="3.40.630.30">
    <property type="match status" value="1"/>
</dbReference>
<dbReference type="InterPro" id="IPR016181">
    <property type="entry name" value="Acyl_CoA_acyltransferase"/>
</dbReference>
<dbReference type="AlphaFoldDB" id="A0A1S8MNY8"/>
<proteinExistence type="predicted"/>
<dbReference type="PANTHER" id="PTHR13355">
    <property type="entry name" value="GLUCOSAMINE 6-PHOSPHATE N-ACETYLTRANSFERASE"/>
    <property type="match status" value="1"/>
</dbReference>
<evidence type="ECO:0000313" key="4">
    <source>
        <dbReference type="Proteomes" id="UP000191154"/>
    </source>
</evidence>
<dbReference type="Pfam" id="PF00583">
    <property type="entry name" value="Acetyltransf_1"/>
    <property type="match status" value="1"/>
</dbReference>
<dbReference type="RefSeq" id="WP_077864731.1">
    <property type="nucleotide sequence ID" value="NZ_LZYZ01000002.1"/>
</dbReference>
<organism evidence="2 4">
    <name type="scientific">Clostridium saccharobutylicum</name>
    <dbReference type="NCBI Taxonomy" id="169679"/>
    <lineage>
        <taxon>Bacteria</taxon>
        <taxon>Bacillati</taxon>
        <taxon>Bacillota</taxon>
        <taxon>Clostridia</taxon>
        <taxon>Eubacteriales</taxon>
        <taxon>Clostridiaceae</taxon>
        <taxon>Clostridium</taxon>
    </lineage>
</organism>
<dbReference type="GO" id="GO:0008080">
    <property type="term" value="F:N-acetyltransferase activity"/>
    <property type="evidence" value="ECO:0007669"/>
    <property type="project" value="TreeGrafter"/>
</dbReference>
<comment type="caution">
    <text evidence="2">The sequence shown here is derived from an EMBL/GenBank/DDBJ whole genome shotgun (WGS) entry which is preliminary data.</text>
</comment>
<dbReference type="SUPFAM" id="SSF55729">
    <property type="entry name" value="Acyl-CoA N-acyltransferases (Nat)"/>
    <property type="match status" value="1"/>
</dbReference>
<gene>
    <name evidence="3" type="ORF">CLOSAC_13510</name>
    <name evidence="2" type="ORF">CLOSAC_44160</name>
</gene>
<protein>
    <submittedName>
        <fullName evidence="2">Acetyltransferase</fullName>
    </submittedName>
</protein>
<dbReference type="CDD" id="cd04301">
    <property type="entry name" value="NAT_SF"/>
    <property type="match status" value="1"/>
</dbReference>
<dbReference type="EMBL" id="LZYZ01000011">
    <property type="protein sequence ID" value="OOM05837.1"/>
    <property type="molecule type" value="Genomic_DNA"/>
</dbReference>
<sequence>MIIEKLKVEDLSQVLELHSTLIPFEISFDKSFETYKEMLTNENYYLVVVKEDNEVIGSAIGICCKCLAVSFLVIEDVVVKEGLRGKGIGRKLMESLDEFAKTKECAYAILVSSDYRKNTHKFYENSGFTDSVRGFRKVY</sequence>
<evidence type="ECO:0000313" key="2">
    <source>
        <dbReference type="EMBL" id="OOM05837.1"/>
    </source>
</evidence>
<dbReference type="PROSITE" id="PS51186">
    <property type="entry name" value="GNAT"/>
    <property type="match status" value="1"/>
</dbReference>
<feature type="domain" description="N-acetyltransferase" evidence="1">
    <location>
        <begin position="1"/>
        <end position="139"/>
    </location>
</feature>
<keyword evidence="2" id="KW-0808">Transferase</keyword>
<accession>A0A1S8MNY8</accession>
<evidence type="ECO:0000259" key="1">
    <source>
        <dbReference type="PROSITE" id="PS51186"/>
    </source>
</evidence>
<dbReference type="PANTHER" id="PTHR13355:SF15">
    <property type="entry name" value="GCN5-RELATED N-ACETYLTRANSFERASE 3, CHLOROPLASTIC"/>
    <property type="match status" value="1"/>
</dbReference>
<dbReference type="Proteomes" id="UP000191154">
    <property type="component" value="Unassembled WGS sequence"/>
</dbReference>